<comment type="caution">
    <text evidence="1">The sequence shown here is derived from an EMBL/GenBank/DDBJ whole genome shotgun (WGS) entry which is preliminary data.</text>
</comment>
<reference evidence="2" key="1">
    <citation type="journal article" date="2024" name="Proc. Natl. Acad. Sci. U.S.A.">
        <title>Extraordinary preservation of gene collinearity over three hundred million years revealed in homosporous lycophytes.</title>
        <authorList>
            <person name="Li C."/>
            <person name="Wickell D."/>
            <person name="Kuo L.Y."/>
            <person name="Chen X."/>
            <person name="Nie B."/>
            <person name="Liao X."/>
            <person name="Peng D."/>
            <person name="Ji J."/>
            <person name="Jenkins J."/>
            <person name="Williams M."/>
            <person name="Shu S."/>
            <person name="Plott C."/>
            <person name="Barry K."/>
            <person name="Rajasekar S."/>
            <person name="Grimwood J."/>
            <person name="Han X."/>
            <person name="Sun S."/>
            <person name="Hou Z."/>
            <person name="He W."/>
            <person name="Dai G."/>
            <person name="Sun C."/>
            <person name="Schmutz J."/>
            <person name="Leebens-Mack J.H."/>
            <person name="Li F.W."/>
            <person name="Wang L."/>
        </authorList>
    </citation>
    <scope>NUCLEOTIDE SEQUENCE [LARGE SCALE GENOMIC DNA]</scope>
    <source>
        <strain evidence="2">cv. PW_Plant_1</strain>
    </source>
</reference>
<name>A0ACC2D6W7_DIPCM</name>
<dbReference type="Proteomes" id="UP001162992">
    <property type="component" value="Chromosome 7"/>
</dbReference>
<evidence type="ECO:0000313" key="2">
    <source>
        <dbReference type="Proteomes" id="UP001162992"/>
    </source>
</evidence>
<protein>
    <submittedName>
        <fullName evidence="1">Uncharacterized protein</fullName>
    </submittedName>
</protein>
<evidence type="ECO:0000313" key="1">
    <source>
        <dbReference type="EMBL" id="KAJ7550016.1"/>
    </source>
</evidence>
<keyword evidence="2" id="KW-1185">Reference proteome</keyword>
<proteinExistence type="predicted"/>
<accession>A0ACC2D6W7</accession>
<sequence length="335" mass="36536">MIGVRSLLRPPHLIQALLAVPKRHSNGARRIRFTASAGSAGVASDSESAHKRNVAELEIACPVCLQPLSSSGVTSLSPTLAAGSTFHCTTCQKQYKSNNGIFDLTISAPDYEDIVPFGVSFFQNPLIAFAYDRGYRDLFQILNFPGPDEEFKMAQEMLVPAHGQFIMDLSCGSGLFTKRFLASEEYNLVIGADYSEAMLEQCLGFLENETRKYMMNVVLMRADAGRLPFLTSSLAAVHAGAAIHCWPQPLTAVAEIARVLRPGGVFVASTYILPAPPFPLKSFYGLAGQIIAQAGLPFRLWSEEDLRALVLSCGFVNWTSTRRGIYVLFSATKPS</sequence>
<organism evidence="1 2">
    <name type="scientific">Diphasiastrum complanatum</name>
    <name type="common">Issler's clubmoss</name>
    <name type="synonym">Lycopodium complanatum</name>
    <dbReference type="NCBI Taxonomy" id="34168"/>
    <lineage>
        <taxon>Eukaryota</taxon>
        <taxon>Viridiplantae</taxon>
        <taxon>Streptophyta</taxon>
        <taxon>Embryophyta</taxon>
        <taxon>Tracheophyta</taxon>
        <taxon>Lycopodiopsida</taxon>
        <taxon>Lycopodiales</taxon>
        <taxon>Lycopodiaceae</taxon>
        <taxon>Lycopodioideae</taxon>
        <taxon>Diphasiastrum</taxon>
    </lineage>
</organism>
<gene>
    <name evidence="1" type="ORF">O6H91_07G078400</name>
</gene>
<dbReference type="EMBL" id="CM055098">
    <property type="protein sequence ID" value="KAJ7550016.1"/>
    <property type="molecule type" value="Genomic_DNA"/>
</dbReference>